<dbReference type="AlphaFoldDB" id="X6LDS3"/>
<keyword evidence="2" id="KW-1185">Reference proteome</keyword>
<reference evidence="1 2" key="1">
    <citation type="journal article" date="2013" name="Curr. Biol.">
        <title>The Genome of the Foraminiferan Reticulomyxa filosa.</title>
        <authorList>
            <person name="Glockner G."/>
            <person name="Hulsmann N."/>
            <person name="Schleicher M."/>
            <person name="Noegel A.A."/>
            <person name="Eichinger L."/>
            <person name="Gallinger C."/>
            <person name="Pawlowski J."/>
            <person name="Sierra R."/>
            <person name="Euteneuer U."/>
            <person name="Pillet L."/>
            <person name="Moustafa A."/>
            <person name="Platzer M."/>
            <person name="Groth M."/>
            <person name="Szafranski K."/>
            <person name="Schliwa M."/>
        </authorList>
    </citation>
    <scope>NUCLEOTIDE SEQUENCE [LARGE SCALE GENOMIC DNA]</scope>
</reference>
<gene>
    <name evidence="1" type="ORF">RFI_37956</name>
</gene>
<comment type="caution">
    <text evidence="1">The sequence shown here is derived from an EMBL/GenBank/DDBJ whole genome shotgun (WGS) entry which is preliminary data.</text>
</comment>
<feature type="non-terminal residue" evidence="1">
    <location>
        <position position="204"/>
    </location>
</feature>
<sequence>MARTPNLAINNGYNGSNPSFPTYRAPIKKNGDSKYIQHHRPGCYHQHEQLYNALQFDILQVASQLVSNTFRLCSFFFTTFFLNTKKKNWTGTLMICTKMTALTHCPISHVGAHFGGINGHNGSAPALCGSSAVSAKKGFVQNTTDEQSSCKSVVMPNLFCATELLSTRHWSIQQHIVTNMVLSSYFLFYFCRYNNNNKIYFVVV</sequence>
<organism evidence="1 2">
    <name type="scientific">Reticulomyxa filosa</name>
    <dbReference type="NCBI Taxonomy" id="46433"/>
    <lineage>
        <taxon>Eukaryota</taxon>
        <taxon>Sar</taxon>
        <taxon>Rhizaria</taxon>
        <taxon>Retaria</taxon>
        <taxon>Foraminifera</taxon>
        <taxon>Monothalamids</taxon>
        <taxon>Reticulomyxidae</taxon>
        <taxon>Reticulomyxa</taxon>
    </lineage>
</organism>
<evidence type="ECO:0000313" key="2">
    <source>
        <dbReference type="Proteomes" id="UP000023152"/>
    </source>
</evidence>
<protein>
    <submittedName>
        <fullName evidence="1">Uncharacterized protein</fullName>
    </submittedName>
</protein>
<dbReference type="EMBL" id="ASPP01043706">
    <property type="protein sequence ID" value="ETN99515.1"/>
    <property type="molecule type" value="Genomic_DNA"/>
</dbReference>
<evidence type="ECO:0000313" key="1">
    <source>
        <dbReference type="EMBL" id="ETN99515.1"/>
    </source>
</evidence>
<accession>X6LDS3</accession>
<proteinExistence type="predicted"/>
<dbReference type="Proteomes" id="UP000023152">
    <property type="component" value="Unassembled WGS sequence"/>
</dbReference>
<name>X6LDS3_RETFI</name>